<feature type="domain" description="DUF202" evidence="7">
    <location>
        <begin position="7"/>
        <end position="86"/>
    </location>
</feature>
<evidence type="ECO:0000313" key="9">
    <source>
        <dbReference type="Proteomes" id="UP000316093"/>
    </source>
</evidence>
<organism evidence="8 9">
    <name type="scientific">Luteibacter pinisoli</name>
    <dbReference type="NCBI Taxonomy" id="2589080"/>
    <lineage>
        <taxon>Bacteria</taxon>
        <taxon>Pseudomonadati</taxon>
        <taxon>Pseudomonadota</taxon>
        <taxon>Gammaproteobacteria</taxon>
        <taxon>Lysobacterales</taxon>
        <taxon>Rhodanobacteraceae</taxon>
        <taxon>Luteibacter</taxon>
    </lineage>
</organism>
<keyword evidence="5 6" id="KW-0472">Membrane</keyword>
<dbReference type="KEGG" id="lpy:FIV34_00380"/>
<dbReference type="InterPro" id="IPR003807">
    <property type="entry name" value="DUF202"/>
</dbReference>
<evidence type="ECO:0000256" key="2">
    <source>
        <dbReference type="ARBA" id="ARBA00022475"/>
    </source>
</evidence>
<name>A0A4Y5ZBJ6_9GAMM</name>
<evidence type="ECO:0000256" key="1">
    <source>
        <dbReference type="ARBA" id="ARBA00004651"/>
    </source>
</evidence>
<gene>
    <name evidence="8" type="ORF">FIV34_00380</name>
</gene>
<evidence type="ECO:0000259" key="7">
    <source>
        <dbReference type="Pfam" id="PF02656"/>
    </source>
</evidence>
<evidence type="ECO:0000256" key="6">
    <source>
        <dbReference type="SAM" id="Phobius"/>
    </source>
</evidence>
<feature type="transmembrane region" description="Helical" evidence="6">
    <location>
        <begin position="15"/>
        <end position="39"/>
    </location>
</feature>
<dbReference type="GO" id="GO:0005886">
    <property type="term" value="C:plasma membrane"/>
    <property type="evidence" value="ECO:0007669"/>
    <property type="project" value="UniProtKB-SubCell"/>
</dbReference>
<evidence type="ECO:0000256" key="5">
    <source>
        <dbReference type="ARBA" id="ARBA00023136"/>
    </source>
</evidence>
<accession>A0A4Y5ZBJ6</accession>
<dbReference type="Pfam" id="PF02656">
    <property type="entry name" value="DUF202"/>
    <property type="match status" value="1"/>
</dbReference>
<keyword evidence="9" id="KW-1185">Reference proteome</keyword>
<feature type="transmembrane region" description="Helical" evidence="6">
    <location>
        <begin position="103"/>
        <end position="120"/>
    </location>
</feature>
<dbReference type="EMBL" id="CP041046">
    <property type="protein sequence ID" value="QDE41483.1"/>
    <property type="molecule type" value="Genomic_DNA"/>
</dbReference>
<proteinExistence type="predicted"/>
<dbReference type="OrthoDB" id="582337at2"/>
<protein>
    <submittedName>
        <fullName evidence="8">DUF202 domain-containing protein</fullName>
    </submittedName>
</protein>
<evidence type="ECO:0000256" key="3">
    <source>
        <dbReference type="ARBA" id="ARBA00022692"/>
    </source>
</evidence>
<reference evidence="8 9" key="1">
    <citation type="submission" date="2019-06" db="EMBL/GenBank/DDBJ databases">
        <title>A complete genome sequence for Luteibacter pinisoli MAH-14.</title>
        <authorList>
            <person name="Baltrus D.A."/>
        </authorList>
    </citation>
    <scope>NUCLEOTIDE SEQUENCE [LARGE SCALE GENOMIC DNA]</scope>
    <source>
        <strain evidence="8 9">MAH-14</strain>
    </source>
</reference>
<dbReference type="PANTHER" id="PTHR34187">
    <property type="entry name" value="FGR18P"/>
    <property type="match status" value="1"/>
</dbReference>
<dbReference type="AlphaFoldDB" id="A0A4Y5ZBJ6"/>
<sequence length="128" mass="14326">MIPHYTDHAANERTYLAWVRTAIAVMAFGFLLERFDLFLAFAMATAPRPAVALNSRATELLGLGLILLGAWMTLLSTLRYRRNRRQIDDTETHGYTDTGPQRALSWLVVIMGVFLAAYVARQLIAIAA</sequence>
<dbReference type="InterPro" id="IPR052053">
    <property type="entry name" value="IM_YidH-like"/>
</dbReference>
<keyword evidence="2" id="KW-1003">Cell membrane</keyword>
<comment type="subcellular location">
    <subcellularLocation>
        <location evidence="1">Cell membrane</location>
        <topology evidence="1">Multi-pass membrane protein</topology>
    </subcellularLocation>
</comment>
<evidence type="ECO:0000256" key="4">
    <source>
        <dbReference type="ARBA" id="ARBA00022989"/>
    </source>
</evidence>
<dbReference type="Proteomes" id="UP000316093">
    <property type="component" value="Chromosome"/>
</dbReference>
<dbReference type="PANTHER" id="PTHR34187:SF2">
    <property type="entry name" value="DUF202 DOMAIN-CONTAINING PROTEIN"/>
    <property type="match status" value="1"/>
</dbReference>
<keyword evidence="4 6" id="KW-1133">Transmembrane helix</keyword>
<keyword evidence="3 6" id="KW-0812">Transmembrane</keyword>
<evidence type="ECO:0000313" key="8">
    <source>
        <dbReference type="EMBL" id="QDE41483.1"/>
    </source>
</evidence>
<feature type="transmembrane region" description="Helical" evidence="6">
    <location>
        <begin position="60"/>
        <end position="80"/>
    </location>
</feature>